<comment type="caution">
    <text evidence="4">The sequence shown here is derived from an EMBL/GenBank/DDBJ whole genome shotgun (WGS) entry which is preliminary data.</text>
</comment>
<evidence type="ECO:0000313" key="4">
    <source>
        <dbReference type="EMBL" id="KAL3071067.1"/>
    </source>
</evidence>
<reference evidence="4 5" key="1">
    <citation type="submission" date="2024-10" db="EMBL/GenBank/DDBJ databases">
        <authorList>
            <person name="Kim D."/>
        </authorList>
    </citation>
    <scope>NUCLEOTIDE SEQUENCE [LARGE SCALE GENOMIC DNA]</scope>
    <source>
        <strain evidence="4">BH-2024</strain>
    </source>
</reference>
<dbReference type="Gene3D" id="1.10.340.70">
    <property type="match status" value="1"/>
</dbReference>
<dbReference type="InterPro" id="IPR050951">
    <property type="entry name" value="Retrovirus_Pol_polyprotein"/>
</dbReference>
<accession>A0ABD2HWP7</accession>
<evidence type="ECO:0000256" key="1">
    <source>
        <dbReference type="ARBA" id="ARBA00012493"/>
    </source>
</evidence>
<proteinExistence type="predicted"/>
<feature type="compositionally biased region" description="Basic and acidic residues" evidence="2">
    <location>
        <begin position="190"/>
        <end position="203"/>
    </location>
</feature>
<dbReference type="EMBL" id="JBICBT010001368">
    <property type="protein sequence ID" value="KAL3071067.1"/>
    <property type="molecule type" value="Genomic_DNA"/>
</dbReference>
<dbReference type="PANTHER" id="PTHR37984">
    <property type="entry name" value="PROTEIN CBG26694"/>
    <property type="match status" value="1"/>
</dbReference>
<dbReference type="InterPro" id="IPR001584">
    <property type="entry name" value="Integrase_cat-core"/>
</dbReference>
<dbReference type="GO" id="GO:0003964">
    <property type="term" value="F:RNA-directed DNA polymerase activity"/>
    <property type="evidence" value="ECO:0007669"/>
    <property type="project" value="UniProtKB-EC"/>
</dbReference>
<organism evidence="4 5">
    <name type="scientific">Heterodera trifolii</name>
    <dbReference type="NCBI Taxonomy" id="157864"/>
    <lineage>
        <taxon>Eukaryota</taxon>
        <taxon>Metazoa</taxon>
        <taxon>Ecdysozoa</taxon>
        <taxon>Nematoda</taxon>
        <taxon>Chromadorea</taxon>
        <taxon>Rhabditida</taxon>
        <taxon>Tylenchina</taxon>
        <taxon>Tylenchomorpha</taxon>
        <taxon>Tylenchoidea</taxon>
        <taxon>Heteroderidae</taxon>
        <taxon>Heteroderinae</taxon>
        <taxon>Heterodera</taxon>
    </lineage>
</organism>
<dbReference type="InterPro" id="IPR041588">
    <property type="entry name" value="Integrase_H2C2"/>
</dbReference>
<feature type="region of interest" description="Disordered" evidence="2">
    <location>
        <begin position="176"/>
        <end position="214"/>
    </location>
</feature>
<sequence length="214" mass="25054">MSFWSMAFRKLQLTGRNRSHEESRANSCVHWPSIDSDIEEIVRKCRQCQEPAKQPQKQPLKPWPTTTQVFERVHIDLAGPCSDSNSYLVIVDSFSRWPEVFMLRHTSSQYVIEQLQWLFDWFGIPKTLVSDNGPQFTSSHFKDFCDINGFVTSFHHHTTHNQTEQPKKEQITVHAPQIERNVTPTSPAGRNHDQLEQNEEQERNQQQTPVLRRS</sequence>
<dbReference type="Pfam" id="PF17921">
    <property type="entry name" value="Integrase_H2C2"/>
    <property type="match status" value="1"/>
</dbReference>
<dbReference type="EC" id="2.7.7.49" evidence="1"/>
<evidence type="ECO:0000259" key="3">
    <source>
        <dbReference type="PROSITE" id="PS50994"/>
    </source>
</evidence>
<protein>
    <recommendedName>
        <fullName evidence="1">RNA-directed DNA polymerase</fullName>
        <ecNumber evidence="1">2.7.7.49</ecNumber>
    </recommendedName>
</protein>
<dbReference type="Proteomes" id="UP001620626">
    <property type="component" value="Unassembled WGS sequence"/>
</dbReference>
<keyword evidence="5" id="KW-1185">Reference proteome</keyword>
<dbReference type="Pfam" id="PF00665">
    <property type="entry name" value="rve"/>
    <property type="match status" value="1"/>
</dbReference>
<evidence type="ECO:0000256" key="2">
    <source>
        <dbReference type="SAM" id="MobiDB-lite"/>
    </source>
</evidence>
<dbReference type="PANTHER" id="PTHR37984:SF5">
    <property type="entry name" value="PROTEIN NYNRIN-LIKE"/>
    <property type="match status" value="1"/>
</dbReference>
<dbReference type="InterPro" id="IPR012337">
    <property type="entry name" value="RNaseH-like_sf"/>
</dbReference>
<name>A0ABD2HWP7_9BILA</name>
<evidence type="ECO:0000313" key="5">
    <source>
        <dbReference type="Proteomes" id="UP001620626"/>
    </source>
</evidence>
<feature type="domain" description="Integrase catalytic" evidence="3">
    <location>
        <begin position="58"/>
        <end position="150"/>
    </location>
</feature>
<dbReference type="AlphaFoldDB" id="A0ABD2HWP7"/>
<dbReference type="PROSITE" id="PS50994">
    <property type="entry name" value="INTEGRASE"/>
    <property type="match status" value="1"/>
</dbReference>
<dbReference type="Gene3D" id="3.30.420.10">
    <property type="entry name" value="Ribonuclease H-like superfamily/Ribonuclease H"/>
    <property type="match status" value="1"/>
</dbReference>
<gene>
    <name evidence="4" type="ORF">niasHT_033207</name>
</gene>
<dbReference type="InterPro" id="IPR036397">
    <property type="entry name" value="RNaseH_sf"/>
</dbReference>
<dbReference type="SUPFAM" id="SSF53098">
    <property type="entry name" value="Ribonuclease H-like"/>
    <property type="match status" value="1"/>
</dbReference>